<organism evidence="1">
    <name type="scientific">marine sediment metagenome</name>
    <dbReference type="NCBI Taxonomy" id="412755"/>
    <lineage>
        <taxon>unclassified sequences</taxon>
        <taxon>metagenomes</taxon>
        <taxon>ecological metagenomes</taxon>
    </lineage>
</organism>
<comment type="caution">
    <text evidence="1">The sequence shown here is derived from an EMBL/GenBank/DDBJ whole genome shotgun (WGS) entry which is preliminary data.</text>
</comment>
<dbReference type="EMBL" id="LAZR01002934">
    <property type="protein sequence ID" value="KKN23832.1"/>
    <property type="molecule type" value="Genomic_DNA"/>
</dbReference>
<gene>
    <name evidence="1" type="ORF">LCGC14_0900880</name>
</gene>
<sequence length="76" mass="9177">MMGLIGRYDEDFDELLEDKPNERRMKGKDIVKLIKEKEKFHREKYETFLRENVGYIMNGHLIKADTCKEILDKIKE</sequence>
<reference evidence="1" key="1">
    <citation type="journal article" date="2015" name="Nature">
        <title>Complex archaea that bridge the gap between prokaryotes and eukaryotes.</title>
        <authorList>
            <person name="Spang A."/>
            <person name="Saw J.H."/>
            <person name="Jorgensen S.L."/>
            <person name="Zaremba-Niedzwiedzka K."/>
            <person name="Martijn J."/>
            <person name="Lind A.E."/>
            <person name="van Eijk R."/>
            <person name="Schleper C."/>
            <person name="Guy L."/>
            <person name="Ettema T.J."/>
        </authorList>
    </citation>
    <scope>NUCLEOTIDE SEQUENCE</scope>
</reference>
<dbReference type="AlphaFoldDB" id="A0A0F9PH79"/>
<proteinExistence type="predicted"/>
<name>A0A0F9PH79_9ZZZZ</name>
<evidence type="ECO:0000313" key="1">
    <source>
        <dbReference type="EMBL" id="KKN23832.1"/>
    </source>
</evidence>
<accession>A0A0F9PH79</accession>
<protein>
    <submittedName>
        <fullName evidence="1">Uncharacterized protein</fullName>
    </submittedName>
</protein>